<evidence type="ECO:0000313" key="2">
    <source>
        <dbReference type="EMBL" id="TNV79259.1"/>
    </source>
</evidence>
<dbReference type="Proteomes" id="UP000785679">
    <property type="component" value="Unassembled WGS sequence"/>
</dbReference>
<dbReference type="EMBL" id="RRYP01009159">
    <property type="protein sequence ID" value="TNV79259.1"/>
    <property type="molecule type" value="Genomic_DNA"/>
</dbReference>
<dbReference type="AlphaFoldDB" id="A0A8J8NR40"/>
<evidence type="ECO:0000259" key="1">
    <source>
        <dbReference type="PROSITE" id="PS51886"/>
    </source>
</evidence>
<organism evidence="2 3">
    <name type="scientific">Halteria grandinella</name>
    <dbReference type="NCBI Taxonomy" id="5974"/>
    <lineage>
        <taxon>Eukaryota</taxon>
        <taxon>Sar</taxon>
        <taxon>Alveolata</taxon>
        <taxon>Ciliophora</taxon>
        <taxon>Intramacronucleata</taxon>
        <taxon>Spirotrichea</taxon>
        <taxon>Stichotrichia</taxon>
        <taxon>Sporadotrichida</taxon>
        <taxon>Halteriidae</taxon>
        <taxon>Halteria</taxon>
    </lineage>
</organism>
<reference evidence="2" key="1">
    <citation type="submission" date="2019-06" db="EMBL/GenBank/DDBJ databases">
        <authorList>
            <person name="Zheng W."/>
        </authorList>
    </citation>
    <scope>NUCLEOTIDE SEQUENCE</scope>
    <source>
        <strain evidence="2">QDHG01</strain>
    </source>
</reference>
<evidence type="ECO:0000313" key="3">
    <source>
        <dbReference type="Proteomes" id="UP000785679"/>
    </source>
</evidence>
<name>A0A8J8NR40_HALGN</name>
<dbReference type="OrthoDB" id="5987336at2759"/>
<dbReference type="PROSITE" id="PS51886">
    <property type="entry name" value="TLDC"/>
    <property type="match status" value="1"/>
</dbReference>
<keyword evidence="3" id="KW-1185">Reference proteome</keyword>
<protein>
    <recommendedName>
        <fullName evidence="1">TLDc domain-containing protein</fullName>
    </recommendedName>
</protein>
<dbReference type="Pfam" id="PF07534">
    <property type="entry name" value="TLD"/>
    <property type="match status" value="1"/>
</dbReference>
<comment type="caution">
    <text evidence="2">The sequence shown here is derived from an EMBL/GenBank/DDBJ whole genome shotgun (WGS) entry which is preliminary data.</text>
</comment>
<sequence>MLPEGIEQDSIECKMEQAIGQSDAQVSSYKLGKIRNKYLIIEIVCWSDYLENFIPKFARSSKAFKRLYNEQGMSFMRNGQSDWEYQAIPREPDSLIKTLQDIKIIRKGLQGKRFKLEKLYDIKTDGDHPNQFHGKCDGIPHTLCVMQTDRNFIFGGYTKVAWQSTDLNTYNTDETAFLFSLTKQSVHPIQPEYIHMAVYHQKYSLLGTTYTLPKGIEKDSDEAKTYLAGTNTFKLINLQTYRVVFN</sequence>
<feature type="domain" description="TLDc" evidence="1">
    <location>
        <begin position="94"/>
        <end position="246"/>
    </location>
</feature>
<accession>A0A8J8NR40</accession>
<gene>
    <name evidence="2" type="ORF">FGO68_gene16644</name>
</gene>
<proteinExistence type="predicted"/>
<dbReference type="InterPro" id="IPR006571">
    <property type="entry name" value="TLDc_dom"/>
</dbReference>